<dbReference type="eggNOG" id="ENOG502SNUP">
    <property type="taxonomic scope" value="Eukaryota"/>
</dbReference>
<reference evidence="2 3" key="1">
    <citation type="journal article" date="2011" name="PLoS Pathog.">
        <title>Endophytic Life Strategies Decoded by Genome and Transcriptome Analyses of the Mutualistic Root Symbiont Piriformospora indica.</title>
        <authorList>
            <person name="Zuccaro A."/>
            <person name="Lahrmann U."/>
            <person name="Guldener U."/>
            <person name="Langen G."/>
            <person name="Pfiffi S."/>
            <person name="Biedenkopf D."/>
            <person name="Wong P."/>
            <person name="Samans B."/>
            <person name="Grimm C."/>
            <person name="Basiewicz M."/>
            <person name="Murat C."/>
            <person name="Martin F."/>
            <person name="Kogel K.H."/>
        </authorList>
    </citation>
    <scope>NUCLEOTIDE SEQUENCE [LARGE SCALE GENOMIC DNA]</scope>
    <source>
        <strain evidence="2 3">DSM 11827</strain>
    </source>
</reference>
<dbReference type="AlphaFoldDB" id="G4TVE8"/>
<sequence>FYSWSSHSSLALAAWRDLLVSNQELNKPEYWSSSTASLDRNGQDPTFFDDSNTISHNQHYPTGLQSMVSKLGGLLAPEIDVPLPLPNSDLMSRLQLNRLRFKQIGKSNHKRRHGMEAADRKAAEQDLKKGVSSGVSGLRNAFGSKEHRESHTLILPTETLEGKVKPNGYIGTWYDGAFSPFALVEAAVTKGYKPILAAPNCLFNISPCLFLADAVKTWFPNLSSKLAEHHQQALEELWSHKHPTNITFNVGDCKILPPHCDAANISYGICAVMPVGLFEPSQGGHLVLHKLKIVLEVQPGNVVFLPSALIMHSNIPLPNGAKRQSVVWWSCGKTI</sequence>
<evidence type="ECO:0000256" key="1">
    <source>
        <dbReference type="SAM" id="MobiDB-lite"/>
    </source>
</evidence>
<dbReference type="STRING" id="1109443.G4TVE8"/>
<evidence type="ECO:0000313" key="2">
    <source>
        <dbReference type="EMBL" id="CCA75291.1"/>
    </source>
</evidence>
<dbReference type="OrthoDB" id="3236322at2759"/>
<gene>
    <name evidence="2" type="ORF">PIIN_09275</name>
</gene>
<dbReference type="Proteomes" id="UP000007148">
    <property type="component" value="Unassembled WGS sequence"/>
</dbReference>
<evidence type="ECO:0000313" key="3">
    <source>
        <dbReference type="Proteomes" id="UP000007148"/>
    </source>
</evidence>
<dbReference type="Gene3D" id="3.60.130.30">
    <property type="match status" value="1"/>
</dbReference>
<dbReference type="InParanoid" id="G4TVE8"/>
<accession>G4TVE8</accession>
<comment type="caution">
    <text evidence="2">The sequence shown here is derived from an EMBL/GenBank/DDBJ whole genome shotgun (WGS) entry which is preliminary data.</text>
</comment>
<dbReference type="EMBL" id="CAFZ01000426">
    <property type="protein sequence ID" value="CCA75291.1"/>
    <property type="molecule type" value="Genomic_DNA"/>
</dbReference>
<proteinExistence type="predicted"/>
<protein>
    <submittedName>
        <fullName evidence="2">Uncharacterized protein</fullName>
    </submittedName>
</protein>
<name>G4TVE8_SERID</name>
<dbReference type="HOGENOM" id="CLU_830431_0_0_1"/>
<feature type="compositionally biased region" description="Basic and acidic residues" evidence="1">
    <location>
        <begin position="114"/>
        <end position="129"/>
    </location>
</feature>
<keyword evidence="3" id="KW-1185">Reference proteome</keyword>
<feature type="non-terminal residue" evidence="2">
    <location>
        <position position="1"/>
    </location>
</feature>
<feature type="region of interest" description="Disordered" evidence="1">
    <location>
        <begin position="107"/>
        <end position="130"/>
    </location>
</feature>
<organism evidence="2 3">
    <name type="scientific">Serendipita indica (strain DSM 11827)</name>
    <name type="common">Root endophyte fungus</name>
    <name type="synonym">Piriformospora indica</name>
    <dbReference type="NCBI Taxonomy" id="1109443"/>
    <lineage>
        <taxon>Eukaryota</taxon>
        <taxon>Fungi</taxon>
        <taxon>Dikarya</taxon>
        <taxon>Basidiomycota</taxon>
        <taxon>Agaricomycotina</taxon>
        <taxon>Agaricomycetes</taxon>
        <taxon>Sebacinales</taxon>
        <taxon>Serendipitaceae</taxon>
        <taxon>Serendipita</taxon>
    </lineage>
</organism>